<dbReference type="PANTHER" id="PTHR31996:SF2">
    <property type="entry name" value="COILED-COIL DOMAIN-CONTAINING PROTEIN 115"/>
    <property type="match status" value="1"/>
</dbReference>
<organism evidence="2 3">
    <name type="scientific">Kluyveromyces dobzhanskii CBS 2104</name>
    <dbReference type="NCBI Taxonomy" id="1427455"/>
    <lineage>
        <taxon>Eukaryota</taxon>
        <taxon>Fungi</taxon>
        <taxon>Dikarya</taxon>
        <taxon>Ascomycota</taxon>
        <taxon>Saccharomycotina</taxon>
        <taxon>Saccharomycetes</taxon>
        <taxon>Saccharomycetales</taxon>
        <taxon>Saccharomycetaceae</taxon>
        <taxon>Kluyveromyces</taxon>
    </lineage>
</organism>
<evidence type="ECO:0000313" key="2">
    <source>
        <dbReference type="EMBL" id="CDO92347.1"/>
    </source>
</evidence>
<evidence type="ECO:0000256" key="1">
    <source>
        <dbReference type="ARBA" id="ARBA00093634"/>
    </source>
</evidence>
<accession>A0A0A8L2K4</accession>
<proteinExistence type="predicted"/>
<dbReference type="Pfam" id="PF21730">
    <property type="entry name" value="Vma22_CCDC115"/>
    <property type="match status" value="1"/>
</dbReference>
<dbReference type="Proteomes" id="UP000031516">
    <property type="component" value="Unassembled WGS sequence"/>
</dbReference>
<dbReference type="InterPro" id="IPR040357">
    <property type="entry name" value="Vma22/CCDC115"/>
</dbReference>
<name>A0A0A8L2K4_9SACH</name>
<dbReference type="AlphaFoldDB" id="A0A0A8L2K4"/>
<dbReference type="GO" id="GO:0051082">
    <property type="term" value="F:unfolded protein binding"/>
    <property type="evidence" value="ECO:0007669"/>
    <property type="project" value="TreeGrafter"/>
</dbReference>
<protein>
    <recommendedName>
        <fullName evidence="1">Vacuolar ATPase assembly protein VMA22</fullName>
    </recommendedName>
</protein>
<keyword evidence="3" id="KW-1185">Reference proteome</keyword>
<gene>
    <name evidence="2" type="ORF">KLDO_g667</name>
</gene>
<dbReference type="GO" id="GO:1990871">
    <property type="term" value="C:Vma12-Vma22 assembly complex"/>
    <property type="evidence" value="ECO:0007669"/>
    <property type="project" value="TreeGrafter"/>
</dbReference>
<sequence length="165" mass="19126">MIEDEIYDAIVTKLAVYDSLLEQLQSSFQEGFHNLSRANYHNKDALRGSYGKDYWDENYTGYRYVRIDDEHSVSEVEEKIAVGSDEETIPERISESNNEKVKKRKQREKLLAKVKKDPLYMFGGALSTPMSLKQCQSSFKASMSVMYHLIELRCAINNLLKKLEI</sequence>
<reference evidence="2 3" key="1">
    <citation type="submission" date="2014-03" db="EMBL/GenBank/DDBJ databases">
        <title>The genome of Kluyveromyces dobzhanskii.</title>
        <authorList>
            <person name="Nystedt B."/>
            <person name="Astrom S."/>
        </authorList>
    </citation>
    <scope>NUCLEOTIDE SEQUENCE [LARGE SCALE GENOMIC DNA]</scope>
    <source>
        <strain evidence="2 3">CBS 2104</strain>
    </source>
</reference>
<dbReference type="OrthoDB" id="4044452at2759"/>
<dbReference type="PANTHER" id="PTHR31996">
    <property type="entry name" value="COILED-COIL DOMAIN-CONTAINING PROTEIN 115"/>
    <property type="match status" value="1"/>
</dbReference>
<dbReference type="EMBL" id="CCBQ010000013">
    <property type="protein sequence ID" value="CDO92347.1"/>
    <property type="molecule type" value="Genomic_DNA"/>
</dbReference>
<comment type="caution">
    <text evidence="2">The sequence shown here is derived from an EMBL/GenBank/DDBJ whole genome shotgun (WGS) entry which is preliminary data.</text>
</comment>
<dbReference type="GO" id="GO:0070072">
    <property type="term" value="P:vacuolar proton-transporting V-type ATPase complex assembly"/>
    <property type="evidence" value="ECO:0007669"/>
    <property type="project" value="InterPro"/>
</dbReference>
<evidence type="ECO:0000313" key="3">
    <source>
        <dbReference type="Proteomes" id="UP000031516"/>
    </source>
</evidence>